<dbReference type="GO" id="GO:0009062">
    <property type="term" value="P:fatty acid catabolic process"/>
    <property type="evidence" value="ECO:0007669"/>
    <property type="project" value="TreeGrafter"/>
</dbReference>
<evidence type="ECO:0000256" key="1">
    <source>
        <dbReference type="ARBA" id="ARBA00006538"/>
    </source>
</evidence>
<dbReference type="EMBL" id="LGUI01000005">
    <property type="protein sequence ID" value="PNE32445.1"/>
    <property type="molecule type" value="Genomic_DNA"/>
</dbReference>
<comment type="caution">
    <text evidence="7">The sequence shown here is derived from an EMBL/GenBank/DDBJ whole genome shotgun (WGS) entry which is preliminary data.</text>
</comment>
<dbReference type="InterPro" id="IPR029069">
    <property type="entry name" value="HotDog_dom_sf"/>
</dbReference>
<evidence type="ECO:0000313" key="7">
    <source>
        <dbReference type="EMBL" id="PNE32445.1"/>
    </source>
</evidence>
<feature type="domain" description="Acyl-CoA thioesterase-like C-terminal" evidence="5">
    <location>
        <begin position="138"/>
        <end position="291"/>
    </location>
</feature>
<dbReference type="CDD" id="cd03444">
    <property type="entry name" value="Thioesterase_II_repeat1"/>
    <property type="match status" value="1"/>
</dbReference>
<dbReference type="CDD" id="cd03445">
    <property type="entry name" value="Thioesterase_II_repeat2"/>
    <property type="match status" value="1"/>
</dbReference>
<reference evidence="7" key="1">
    <citation type="submission" date="2015-07" db="EMBL/GenBank/DDBJ databases">
        <authorList>
            <person name="Noorani M."/>
        </authorList>
    </citation>
    <scope>NUCLEOTIDE SEQUENCE [LARGE SCALE GENOMIC DNA]</scope>
    <source>
        <strain evidence="7">ATCC 27428</strain>
    </source>
</reference>
<feature type="domain" description="Acyl-CoA thioesterase-like N-terminal HotDog" evidence="4">
    <location>
        <begin position="38"/>
        <end position="117"/>
    </location>
</feature>
<dbReference type="EMBL" id="JACHJF010000011">
    <property type="protein sequence ID" value="MBB5120312.1"/>
    <property type="molecule type" value="Genomic_DNA"/>
</dbReference>
<dbReference type="EC" id="3.1.2.-" evidence="6"/>
<comment type="similarity">
    <text evidence="1">Belongs to the C/M/P thioester hydrolase family.</text>
</comment>
<dbReference type="Gene3D" id="2.40.160.210">
    <property type="entry name" value="Acyl-CoA thioesterase, double hotdog domain"/>
    <property type="match status" value="1"/>
</dbReference>
<keyword evidence="8" id="KW-1185">Reference proteome</keyword>
<evidence type="ECO:0000259" key="5">
    <source>
        <dbReference type="Pfam" id="PF20789"/>
    </source>
</evidence>
<keyword evidence="2 6" id="KW-0378">Hydrolase</keyword>
<evidence type="ECO:0000256" key="2">
    <source>
        <dbReference type="ARBA" id="ARBA00022801"/>
    </source>
</evidence>
<organism evidence="7 8">
    <name type="scientific">Streptomyces eurocidicus</name>
    <name type="common">Streptoverticillium eurocidicus</name>
    <dbReference type="NCBI Taxonomy" id="66423"/>
    <lineage>
        <taxon>Bacteria</taxon>
        <taxon>Bacillati</taxon>
        <taxon>Actinomycetota</taxon>
        <taxon>Actinomycetes</taxon>
        <taxon>Kitasatosporales</taxon>
        <taxon>Streptomycetaceae</taxon>
        <taxon>Streptomyces</taxon>
    </lineage>
</organism>
<dbReference type="AlphaFoldDB" id="A0A2N8NUK1"/>
<proteinExistence type="inferred from homology"/>
<evidence type="ECO:0000313" key="8">
    <source>
        <dbReference type="Proteomes" id="UP000235945"/>
    </source>
</evidence>
<dbReference type="Pfam" id="PF20789">
    <property type="entry name" value="4HBT_3C"/>
    <property type="match status" value="1"/>
</dbReference>
<accession>A0A2N8NUK1</accession>
<sequence>MDQEHALRDLLGRLDLDAAPAPDRGDGEHFLGPPPLEQSSPVYGGHLAAQALAAAGRTVPAGLPVHSAHCFFLRPALPNTPLEYRVDRVRDSASFATRRVQATQRGREVFALTASFHRPDPGLGHQDPMPAVPAPQDLPTYEERLAKAFGEPVQPLGKPYELRFAGPLSFDVEKDPSLVSSRTRVWVRAKGVAPPEASTDRERLLHDCLLVYVCDVTMLETVLVRHGVSWFHASGRSVDYTVWIHRPFRADDWLLCDLESPVASGGRGLVLGRVFTRGGVLVATLAQEGLIRVSDGHGTLG</sequence>
<dbReference type="InterPro" id="IPR003703">
    <property type="entry name" value="Acyl_CoA_thio"/>
</dbReference>
<dbReference type="GO" id="GO:0006637">
    <property type="term" value="P:acyl-CoA metabolic process"/>
    <property type="evidence" value="ECO:0007669"/>
    <property type="project" value="InterPro"/>
</dbReference>
<dbReference type="PANTHER" id="PTHR11066">
    <property type="entry name" value="ACYL-COA THIOESTERASE"/>
    <property type="match status" value="1"/>
</dbReference>
<protein>
    <submittedName>
        <fullName evidence="6">Acyl-CoA thioesterase-2</fullName>
        <ecNumber evidence="6">3.1.2.-</ecNumber>
    </submittedName>
</protein>
<dbReference type="Proteomes" id="UP000235945">
    <property type="component" value="Unassembled WGS sequence"/>
</dbReference>
<feature type="region of interest" description="Disordered" evidence="3">
    <location>
        <begin position="17"/>
        <end position="42"/>
    </location>
</feature>
<dbReference type="Proteomes" id="UP000528608">
    <property type="component" value="Unassembled WGS sequence"/>
</dbReference>
<dbReference type="Pfam" id="PF13622">
    <property type="entry name" value="4HBT_3"/>
    <property type="match status" value="1"/>
</dbReference>
<evidence type="ECO:0000313" key="6">
    <source>
        <dbReference type="EMBL" id="MBB5120312.1"/>
    </source>
</evidence>
<dbReference type="GO" id="GO:0047617">
    <property type="term" value="F:fatty acyl-CoA hydrolase activity"/>
    <property type="evidence" value="ECO:0007669"/>
    <property type="project" value="InterPro"/>
</dbReference>
<dbReference type="InterPro" id="IPR049450">
    <property type="entry name" value="ACOT8-like_C"/>
</dbReference>
<dbReference type="OrthoDB" id="9781019at2"/>
<reference evidence="6 9" key="3">
    <citation type="submission" date="2020-08" db="EMBL/GenBank/DDBJ databases">
        <title>Genomic Encyclopedia of Type Strains, Phase III (KMG-III): the genomes of soil and plant-associated and newly described type strains.</title>
        <authorList>
            <person name="Whitman W."/>
        </authorList>
    </citation>
    <scope>NUCLEOTIDE SEQUENCE [LARGE SCALE GENOMIC DNA]</scope>
    <source>
        <strain evidence="6 9">CECT 3259</strain>
    </source>
</reference>
<name>A0A2N8NUK1_STREU</name>
<evidence type="ECO:0000313" key="9">
    <source>
        <dbReference type="Proteomes" id="UP000528608"/>
    </source>
</evidence>
<reference evidence="8" key="2">
    <citation type="submission" date="2015-07" db="EMBL/GenBank/DDBJ databases">
        <authorList>
            <person name="Graham D.E."/>
            <person name="Giannone R.J."/>
            <person name="Gulvik C.A."/>
            <person name="Hettich R.L."/>
            <person name="Klingeman D.M."/>
            <person name="Mahan K.M."/>
            <person name="Parry R.J."/>
            <person name="Spain J.C."/>
        </authorList>
    </citation>
    <scope>NUCLEOTIDE SEQUENCE [LARGE SCALE GENOMIC DNA]</scope>
    <source>
        <strain evidence="8">ATCC 27428</strain>
    </source>
</reference>
<gene>
    <name evidence="7" type="ORF">AF335_17765</name>
    <name evidence="6" type="ORF">FHS36_003754</name>
</gene>
<evidence type="ECO:0000259" key="4">
    <source>
        <dbReference type="Pfam" id="PF13622"/>
    </source>
</evidence>
<dbReference type="PANTHER" id="PTHR11066:SF34">
    <property type="entry name" value="ACYL-COENZYME A THIOESTERASE 8"/>
    <property type="match status" value="1"/>
</dbReference>
<dbReference type="InterPro" id="IPR049449">
    <property type="entry name" value="TesB_ACOT8-like_N"/>
</dbReference>
<dbReference type="RefSeq" id="WP_102919408.1">
    <property type="nucleotide sequence ID" value="NZ_JACHJF010000011.1"/>
</dbReference>
<dbReference type="SUPFAM" id="SSF54637">
    <property type="entry name" value="Thioesterase/thiol ester dehydrase-isomerase"/>
    <property type="match status" value="2"/>
</dbReference>
<evidence type="ECO:0000256" key="3">
    <source>
        <dbReference type="SAM" id="MobiDB-lite"/>
    </source>
</evidence>
<dbReference type="InterPro" id="IPR042171">
    <property type="entry name" value="Acyl-CoA_hotdog"/>
</dbReference>